<dbReference type="RefSeq" id="WP_183986770.1">
    <property type="nucleotide sequence ID" value="NZ_JACIEV010000011.1"/>
</dbReference>
<organism evidence="6 7">
    <name type="scientific">Sphingomonas jinjuensis</name>
    <dbReference type="NCBI Taxonomy" id="535907"/>
    <lineage>
        <taxon>Bacteria</taxon>
        <taxon>Pseudomonadati</taxon>
        <taxon>Pseudomonadota</taxon>
        <taxon>Alphaproteobacteria</taxon>
        <taxon>Sphingomonadales</taxon>
        <taxon>Sphingomonadaceae</taxon>
        <taxon>Sphingomonas</taxon>
    </lineage>
</organism>
<dbReference type="Gene3D" id="3.40.190.290">
    <property type="match status" value="1"/>
</dbReference>
<keyword evidence="3 6" id="KW-0238">DNA-binding</keyword>
<dbReference type="Pfam" id="PF00126">
    <property type="entry name" value="HTH_1"/>
    <property type="match status" value="1"/>
</dbReference>
<evidence type="ECO:0000256" key="3">
    <source>
        <dbReference type="ARBA" id="ARBA00023125"/>
    </source>
</evidence>
<dbReference type="InterPro" id="IPR058163">
    <property type="entry name" value="LysR-type_TF_proteobact-type"/>
</dbReference>
<dbReference type="Gene3D" id="1.10.10.10">
    <property type="entry name" value="Winged helix-like DNA-binding domain superfamily/Winged helix DNA-binding domain"/>
    <property type="match status" value="1"/>
</dbReference>
<comment type="similarity">
    <text evidence="1">Belongs to the LysR transcriptional regulatory family.</text>
</comment>
<dbReference type="Pfam" id="PF03466">
    <property type="entry name" value="LysR_substrate"/>
    <property type="match status" value="1"/>
</dbReference>
<evidence type="ECO:0000259" key="5">
    <source>
        <dbReference type="PROSITE" id="PS50931"/>
    </source>
</evidence>
<dbReference type="PROSITE" id="PS50931">
    <property type="entry name" value="HTH_LYSR"/>
    <property type="match status" value="1"/>
</dbReference>
<dbReference type="InterPro" id="IPR036388">
    <property type="entry name" value="WH-like_DNA-bd_sf"/>
</dbReference>
<dbReference type="InterPro" id="IPR036390">
    <property type="entry name" value="WH_DNA-bd_sf"/>
</dbReference>
<evidence type="ECO:0000256" key="1">
    <source>
        <dbReference type="ARBA" id="ARBA00009437"/>
    </source>
</evidence>
<dbReference type="EMBL" id="JACIEV010000011">
    <property type="protein sequence ID" value="MBB4155354.1"/>
    <property type="molecule type" value="Genomic_DNA"/>
</dbReference>
<evidence type="ECO:0000256" key="2">
    <source>
        <dbReference type="ARBA" id="ARBA00023015"/>
    </source>
</evidence>
<keyword evidence="7" id="KW-1185">Reference proteome</keyword>
<reference evidence="6 7" key="1">
    <citation type="submission" date="2020-08" db="EMBL/GenBank/DDBJ databases">
        <title>Genomic Encyclopedia of Type Strains, Phase IV (KMG-IV): sequencing the most valuable type-strain genomes for metagenomic binning, comparative biology and taxonomic classification.</title>
        <authorList>
            <person name="Goeker M."/>
        </authorList>
    </citation>
    <scope>NUCLEOTIDE SEQUENCE [LARGE SCALE GENOMIC DNA]</scope>
    <source>
        <strain evidence="6 7">YC6723</strain>
    </source>
</reference>
<comment type="caution">
    <text evidence="6">The sequence shown here is derived from an EMBL/GenBank/DDBJ whole genome shotgun (WGS) entry which is preliminary data.</text>
</comment>
<dbReference type="GO" id="GO:0006351">
    <property type="term" value="P:DNA-templated transcription"/>
    <property type="evidence" value="ECO:0007669"/>
    <property type="project" value="TreeGrafter"/>
</dbReference>
<dbReference type="FunFam" id="1.10.10.10:FF:000001">
    <property type="entry name" value="LysR family transcriptional regulator"/>
    <property type="match status" value="1"/>
</dbReference>
<dbReference type="InterPro" id="IPR005119">
    <property type="entry name" value="LysR_subst-bd"/>
</dbReference>
<dbReference type="GO" id="GO:0003700">
    <property type="term" value="F:DNA-binding transcription factor activity"/>
    <property type="evidence" value="ECO:0007669"/>
    <property type="project" value="InterPro"/>
</dbReference>
<proteinExistence type="inferred from homology"/>
<keyword evidence="2" id="KW-0805">Transcription regulation</keyword>
<evidence type="ECO:0000256" key="4">
    <source>
        <dbReference type="ARBA" id="ARBA00023163"/>
    </source>
</evidence>
<evidence type="ECO:0000313" key="7">
    <source>
        <dbReference type="Proteomes" id="UP000529795"/>
    </source>
</evidence>
<keyword evidence="4" id="KW-0804">Transcription</keyword>
<dbReference type="PANTHER" id="PTHR30537">
    <property type="entry name" value="HTH-TYPE TRANSCRIPTIONAL REGULATOR"/>
    <property type="match status" value="1"/>
</dbReference>
<dbReference type="SUPFAM" id="SSF53850">
    <property type="entry name" value="Periplasmic binding protein-like II"/>
    <property type="match status" value="1"/>
</dbReference>
<dbReference type="Proteomes" id="UP000529795">
    <property type="component" value="Unassembled WGS sequence"/>
</dbReference>
<name>A0A840FI23_9SPHN</name>
<dbReference type="SUPFAM" id="SSF46785">
    <property type="entry name" value="Winged helix' DNA-binding domain"/>
    <property type="match status" value="1"/>
</dbReference>
<protein>
    <submittedName>
        <fullName evidence="6">DNA-binding transcriptional LysR family regulator</fullName>
    </submittedName>
</protein>
<gene>
    <name evidence="6" type="ORF">GGQ80_003274</name>
</gene>
<sequence length="309" mass="32254">MNLPDTEAWAIFASVVRHGSFSGAATAIGVSKGTVSKAIARLEASIGQALFHRTSRRLTLTEAGRPLAEHATRLLADAEAAHEAALSAADRPAGRIRLAAPMSFGLGNVAPLVADFLVAHPEIEIDLHLSDARVDIVAEGFDIALRIGDLPDSSLRARRLCSIASHIVAAPAYLAAAGTPRDPAELARHRLLGYANAPGPWRLTGPDGPVSIVPNGPLVANSGDALVPALVAGLGIARLPGFIVGREIEAGRLVPILQQWTPAPIGLHLLTPPSALRPARVEALIAFLAARLYDPCSVARDGDLPDGER</sequence>
<dbReference type="AlphaFoldDB" id="A0A840FI23"/>
<feature type="domain" description="HTH lysR-type" evidence="5">
    <location>
        <begin position="4"/>
        <end position="61"/>
    </location>
</feature>
<dbReference type="InterPro" id="IPR000847">
    <property type="entry name" value="LysR_HTH_N"/>
</dbReference>
<dbReference type="PANTHER" id="PTHR30537:SF5">
    <property type="entry name" value="HTH-TYPE TRANSCRIPTIONAL ACTIVATOR TTDR-RELATED"/>
    <property type="match status" value="1"/>
</dbReference>
<evidence type="ECO:0000313" key="6">
    <source>
        <dbReference type="EMBL" id="MBB4155354.1"/>
    </source>
</evidence>
<dbReference type="CDD" id="cd08422">
    <property type="entry name" value="PBP2_CrgA_like"/>
    <property type="match status" value="1"/>
</dbReference>
<dbReference type="GO" id="GO:0043565">
    <property type="term" value="F:sequence-specific DNA binding"/>
    <property type="evidence" value="ECO:0007669"/>
    <property type="project" value="TreeGrafter"/>
</dbReference>
<accession>A0A840FI23</accession>